<dbReference type="Pfam" id="PF00437">
    <property type="entry name" value="T2SSE"/>
    <property type="match status" value="1"/>
</dbReference>
<reference evidence="3 5" key="1">
    <citation type="submission" date="2023-10" db="EMBL/GenBank/DDBJ databases">
        <title>Whole Genome based description of the genera Actinobaculum and Actinotignum reveals a complex phylogenetic relationship within the species included in the genus Actinotignum.</title>
        <authorList>
            <person name="Jensen C.S."/>
            <person name="Dargis R."/>
            <person name="Kemp M."/>
            <person name="Christensen J.J."/>
        </authorList>
    </citation>
    <scope>NUCLEOTIDE SEQUENCE</scope>
    <source>
        <strain evidence="4 5">SLA_B089</strain>
        <strain evidence="3">SLA_B245</strain>
    </source>
</reference>
<protein>
    <submittedName>
        <fullName evidence="3">ATPase, T2SS/T4P/T4SS family</fullName>
    </submittedName>
</protein>
<dbReference type="PANTHER" id="PTHR30486">
    <property type="entry name" value="TWITCHING MOTILITY PROTEIN PILT"/>
    <property type="match status" value="1"/>
</dbReference>
<dbReference type="CDD" id="cd01130">
    <property type="entry name" value="VirB11-like_ATPase"/>
    <property type="match status" value="1"/>
</dbReference>
<evidence type="ECO:0000256" key="1">
    <source>
        <dbReference type="ARBA" id="ARBA00006611"/>
    </source>
</evidence>
<comment type="caution">
    <text evidence="3">The sequence shown here is derived from an EMBL/GenBank/DDBJ whole genome shotgun (WGS) entry which is preliminary data.</text>
</comment>
<dbReference type="AlphaFoldDB" id="A0AAW9HE82"/>
<evidence type="ECO:0000313" key="4">
    <source>
        <dbReference type="EMBL" id="MDY5146739.1"/>
    </source>
</evidence>
<dbReference type="EMBL" id="JAWNFV010000013">
    <property type="protein sequence ID" value="MDY5140983.1"/>
    <property type="molecule type" value="Genomic_DNA"/>
</dbReference>
<sequence>MHETAYPGPAGLASARSAHVASRAYRPASANRQAIEERVRATIRHRGIDPRRDAAFLANIVGETLSTFNDESVRGEHAALADTESVRSHLISQLSGYGPLQKFFDDPQVEEIWINAPDKIFVARSGVSTRIDLTMTEDEIHTLVERMLYASGRRLDLSTPFVDAQLPTGERLHVAIPDITARHWAINIRKYTVRARQLSDLVNVQMLEEAQADYLSAAMSAGRNILVSGSTGAGKTTLLRALLGGIATTERLISAEEVFELGIDLPDVVAMQTRPPSLEGRGAVTLRDLVRESLRMRPDRIVIGEVRGAEAFDLLVALNAGIPGACTIHANSAREALTKLEILPLLAGENITPNFVTPTVAATINLVIHVSRAASGQRKVAQILEVMGLGPDGSILTRAVS</sequence>
<dbReference type="Gene3D" id="3.40.50.300">
    <property type="entry name" value="P-loop containing nucleotide triphosphate hydrolases"/>
    <property type="match status" value="1"/>
</dbReference>
<dbReference type="Gene3D" id="3.30.450.380">
    <property type="match status" value="1"/>
</dbReference>
<dbReference type="EMBL" id="JAWNFY010000018">
    <property type="protein sequence ID" value="MDY5146739.1"/>
    <property type="molecule type" value="Genomic_DNA"/>
</dbReference>
<dbReference type="InterPro" id="IPR027417">
    <property type="entry name" value="P-loop_NTPase"/>
</dbReference>
<keyword evidence="5" id="KW-1185">Reference proteome</keyword>
<feature type="domain" description="Bacterial type II secretion system protein E" evidence="2">
    <location>
        <begin position="96"/>
        <end position="370"/>
    </location>
</feature>
<gene>
    <name evidence="3" type="ORF">R6G74_06630</name>
    <name evidence="4" type="ORF">R6P33_06895</name>
</gene>
<evidence type="ECO:0000259" key="2">
    <source>
        <dbReference type="Pfam" id="PF00437"/>
    </source>
</evidence>
<organism evidence="3 6">
    <name type="scientific">Actinotignum timonense</name>
    <dbReference type="NCBI Taxonomy" id="1870995"/>
    <lineage>
        <taxon>Bacteria</taxon>
        <taxon>Bacillati</taxon>
        <taxon>Actinomycetota</taxon>
        <taxon>Actinomycetes</taxon>
        <taxon>Actinomycetales</taxon>
        <taxon>Actinomycetaceae</taxon>
        <taxon>Actinotignum</taxon>
    </lineage>
</organism>
<dbReference type="GO" id="GO:0016887">
    <property type="term" value="F:ATP hydrolysis activity"/>
    <property type="evidence" value="ECO:0007669"/>
    <property type="project" value="InterPro"/>
</dbReference>
<dbReference type="PANTHER" id="PTHR30486:SF6">
    <property type="entry name" value="TYPE IV PILUS RETRACTATION ATPASE PILT"/>
    <property type="match status" value="1"/>
</dbReference>
<dbReference type="InterPro" id="IPR001482">
    <property type="entry name" value="T2SS/T4SS_dom"/>
</dbReference>
<dbReference type="Proteomes" id="UP001284901">
    <property type="component" value="Unassembled WGS sequence"/>
</dbReference>
<dbReference type="InterPro" id="IPR050921">
    <property type="entry name" value="T4SS_GSP_E_ATPase"/>
</dbReference>
<evidence type="ECO:0000313" key="6">
    <source>
        <dbReference type="Proteomes" id="UP001288320"/>
    </source>
</evidence>
<evidence type="ECO:0000313" key="3">
    <source>
        <dbReference type="EMBL" id="MDY5140983.1"/>
    </source>
</evidence>
<dbReference type="Proteomes" id="UP001288320">
    <property type="component" value="Unassembled WGS sequence"/>
</dbReference>
<evidence type="ECO:0000313" key="5">
    <source>
        <dbReference type="Proteomes" id="UP001284901"/>
    </source>
</evidence>
<name>A0AAW9HE82_9ACTO</name>
<comment type="similarity">
    <text evidence="1">Belongs to the GSP E family.</text>
</comment>
<dbReference type="SUPFAM" id="SSF52540">
    <property type="entry name" value="P-loop containing nucleoside triphosphate hydrolases"/>
    <property type="match status" value="1"/>
</dbReference>
<proteinExistence type="inferred from homology"/>
<accession>A0AAW9HE82</accession>
<dbReference type="GeneID" id="92814419"/>
<dbReference type="RefSeq" id="WP_087070625.1">
    <property type="nucleotide sequence ID" value="NZ_CAUPFC010000009.1"/>
</dbReference>